<dbReference type="Gene3D" id="3.30.450.40">
    <property type="match status" value="1"/>
</dbReference>
<evidence type="ECO:0000256" key="1">
    <source>
        <dbReference type="SAM" id="Coils"/>
    </source>
</evidence>
<dbReference type="PANTHER" id="PTHR38765:SF1">
    <property type="entry name" value="DUF484 DOMAIN-CONTAINING PROTEIN"/>
    <property type="match status" value="1"/>
</dbReference>
<dbReference type="InterPro" id="IPR029016">
    <property type="entry name" value="GAF-like_dom_sf"/>
</dbReference>
<name>A0ABV2QEX4_9BURK</name>
<protein>
    <submittedName>
        <fullName evidence="2">Uncharacterized protein YigA (DUF484 family)</fullName>
    </submittedName>
</protein>
<dbReference type="InterPro" id="IPR007435">
    <property type="entry name" value="DUF484"/>
</dbReference>
<sequence length="226" mass="24905">MNSTAMNPITEEDIAQFLVHTPDFFERHADLLSAVQLTSPHGGRAVSLQERQAEMLREKIKVLEQRLMEMMRHGNENMLIGDKLQRWSRQLFLVQRPADLPVVTVSEIKSQFSVPQAAIKLWDVADTYAAEPFAQEVSGDVKSLASSLVTPYCGVNAGFEAVSWLEDPEAAASLALIPLRPAEGAPAFGLLVLSSPDSQRYQAGMATDFLERIAQIASAALSRLKR</sequence>
<gene>
    <name evidence="2" type="ORF">ABIE13_004732</name>
</gene>
<feature type="coiled-coil region" evidence="1">
    <location>
        <begin position="46"/>
        <end position="73"/>
    </location>
</feature>
<dbReference type="Proteomes" id="UP001549320">
    <property type="component" value="Unassembled WGS sequence"/>
</dbReference>
<evidence type="ECO:0000313" key="2">
    <source>
        <dbReference type="EMBL" id="MET4579595.1"/>
    </source>
</evidence>
<dbReference type="Pfam" id="PF04340">
    <property type="entry name" value="DUF484"/>
    <property type="match status" value="1"/>
</dbReference>
<keyword evidence="3" id="KW-1185">Reference proteome</keyword>
<keyword evidence="1" id="KW-0175">Coiled coil</keyword>
<proteinExistence type="predicted"/>
<comment type="caution">
    <text evidence="2">The sequence shown here is derived from an EMBL/GenBank/DDBJ whole genome shotgun (WGS) entry which is preliminary data.</text>
</comment>
<accession>A0ABV2QEX4</accession>
<evidence type="ECO:0000313" key="3">
    <source>
        <dbReference type="Proteomes" id="UP001549320"/>
    </source>
</evidence>
<dbReference type="PANTHER" id="PTHR38765">
    <property type="entry name" value="DUF484 DOMAIN-CONTAINING PROTEIN"/>
    <property type="match status" value="1"/>
</dbReference>
<reference evidence="2 3" key="1">
    <citation type="submission" date="2024-06" db="EMBL/GenBank/DDBJ databases">
        <title>Sorghum-associated microbial communities from plants grown in Nebraska, USA.</title>
        <authorList>
            <person name="Schachtman D."/>
        </authorList>
    </citation>
    <scope>NUCLEOTIDE SEQUENCE [LARGE SCALE GENOMIC DNA]</scope>
    <source>
        <strain evidence="2 3">2709</strain>
    </source>
</reference>
<dbReference type="EMBL" id="JBEPSH010000010">
    <property type="protein sequence ID" value="MET4579595.1"/>
    <property type="molecule type" value="Genomic_DNA"/>
</dbReference>
<organism evidence="2 3">
    <name type="scientific">Ottowia thiooxydans</name>
    <dbReference type="NCBI Taxonomy" id="219182"/>
    <lineage>
        <taxon>Bacteria</taxon>
        <taxon>Pseudomonadati</taxon>
        <taxon>Pseudomonadota</taxon>
        <taxon>Betaproteobacteria</taxon>
        <taxon>Burkholderiales</taxon>
        <taxon>Comamonadaceae</taxon>
        <taxon>Ottowia</taxon>
    </lineage>
</organism>